<protein>
    <recommendedName>
        <fullName evidence="4">Phosphatidylethanolamine-binding protein</fullName>
    </recommendedName>
</protein>
<dbReference type="Gene3D" id="3.90.280.10">
    <property type="entry name" value="PEBP-like"/>
    <property type="match status" value="1"/>
</dbReference>
<dbReference type="PANTHER" id="PTHR11362:SF148">
    <property type="entry name" value="CARBOXYPEPTIDASE Y INHIBITOR"/>
    <property type="match status" value="1"/>
</dbReference>
<reference evidence="2 3" key="1">
    <citation type="submission" date="2017-12" db="EMBL/GenBank/DDBJ databases">
        <title>Comparative genomics of Botrytis spp.</title>
        <authorList>
            <person name="Valero-Jimenez C.A."/>
            <person name="Tapia P."/>
            <person name="Veloso J."/>
            <person name="Silva-Moreno E."/>
            <person name="Staats M."/>
            <person name="Valdes J.H."/>
            <person name="Van Kan J.A.L."/>
        </authorList>
    </citation>
    <scope>NUCLEOTIDE SEQUENCE [LARGE SCALE GENOMIC DNA]</scope>
    <source>
        <strain evidence="2 3">MUCL11595</strain>
    </source>
</reference>
<evidence type="ECO:0000313" key="2">
    <source>
        <dbReference type="EMBL" id="TGO48905.1"/>
    </source>
</evidence>
<proteinExistence type="predicted"/>
<dbReference type="InterPro" id="IPR008914">
    <property type="entry name" value="PEBP"/>
</dbReference>
<evidence type="ECO:0008006" key="4">
    <source>
        <dbReference type="Google" id="ProtNLM"/>
    </source>
</evidence>
<organism evidence="2 3">
    <name type="scientific">Botryotinia convoluta</name>
    <dbReference type="NCBI Taxonomy" id="54673"/>
    <lineage>
        <taxon>Eukaryota</taxon>
        <taxon>Fungi</taxon>
        <taxon>Dikarya</taxon>
        <taxon>Ascomycota</taxon>
        <taxon>Pezizomycotina</taxon>
        <taxon>Leotiomycetes</taxon>
        <taxon>Helotiales</taxon>
        <taxon>Sclerotiniaceae</taxon>
        <taxon>Botryotinia</taxon>
    </lineage>
</organism>
<dbReference type="InterPro" id="IPR035810">
    <property type="entry name" value="PEBP_euk"/>
</dbReference>
<dbReference type="SUPFAM" id="SSF49777">
    <property type="entry name" value="PEBP-like"/>
    <property type="match status" value="1"/>
</dbReference>
<dbReference type="AlphaFoldDB" id="A0A4Z1HJE4"/>
<name>A0A4Z1HJE4_9HELO</name>
<feature type="signal peptide" evidence="1">
    <location>
        <begin position="1"/>
        <end position="20"/>
    </location>
</feature>
<keyword evidence="3" id="KW-1185">Reference proteome</keyword>
<evidence type="ECO:0000313" key="3">
    <source>
        <dbReference type="Proteomes" id="UP000297527"/>
    </source>
</evidence>
<gene>
    <name evidence="2" type="ORF">BCON_0226g00140</name>
</gene>
<dbReference type="Proteomes" id="UP000297527">
    <property type="component" value="Unassembled WGS sequence"/>
</dbReference>
<sequence length="260" mass="28655">MQLLTSLTLLLPAFIELSSALVLSPESYDYDIFGSDGLRTEKLKSLEGIKKMSVPVALNLILKKSSIIPDVLDPFIPTCYILPSYTPPSSSSSSKKVKLGNKLRPSQTQSAPSIQVFCPGKYHVQGGLTIILTDPDAPSRDDDSMSEMCHWIARIPEAVVGREGISGEWSGSELEEAGVVDYKAPAPPKGTGKHRYVFVLLEGDNLDLEEPEERKHWGFEKPGSGIREWAGRENLTIVGANFLYEKYHDEGKDSKFKIQG</sequence>
<dbReference type="GO" id="GO:0030414">
    <property type="term" value="F:peptidase inhibitor activity"/>
    <property type="evidence" value="ECO:0007669"/>
    <property type="project" value="TreeGrafter"/>
</dbReference>
<accession>A0A4Z1HJE4</accession>
<dbReference type="InterPro" id="IPR036610">
    <property type="entry name" value="PEBP-like_sf"/>
</dbReference>
<comment type="caution">
    <text evidence="2">The sequence shown here is derived from an EMBL/GenBank/DDBJ whole genome shotgun (WGS) entry which is preliminary data.</text>
</comment>
<dbReference type="GO" id="GO:0005543">
    <property type="term" value="F:phospholipid binding"/>
    <property type="evidence" value="ECO:0007669"/>
    <property type="project" value="TreeGrafter"/>
</dbReference>
<dbReference type="CDD" id="cd00866">
    <property type="entry name" value="PEBP_euk"/>
    <property type="match status" value="1"/>
</dbReference>
<dbReference type="PANTHER" id="PTHR11362">
    <property type="entry name" value="PHOSPHATIDYLETHANOLAMINE-BINDING PROTEIN"/>
    <property type="match status" value="1"/>
</dbReference>
<dbReference type="GO" id="GO:0030162">
    <property type="term" value="P:regulation of proteolysis"/>
    <property type="evidence" value="ECO:0007669"/>
    <property type="project" value="TreeGrafter"/>
</dbReference>
<evidence type="ECO:0000256" key="1">
    <source>
        <dbReference type="SAM" id="SignalP"/>
    </source>
</evidence>
<dbReference type="Pfam" id="PF01161">
    <property type="entry name" value="PBP"/>
    <property type="match status" value="1"/>
</dbReference>
<dbReference type="OrthoDB" id="2506647at2759"/>
<dbReference type="GO" id="GO:0046578">
    <property type="term" value="P:regulation of Ras protein signal transduction"/>
    <property type="evidence" value="ECO:0007669"/>
    <property type="project" value="TreeGrafter"/>
</dbReference>
<feature type="chain" id="PRO_5021311469" description="Phosphatidylethanolamine-binding protein" evidence="1">
    <location>
        <begin position="21"/>
        <end position="260"/>
    </location>
</feature>
<dbReference type="EMBL" id="PQXN01000225">
    <property type="protein sequence ID" value="TGO48905.1"/>
    <property type="molecule type" value="Genomic_DNA"/>
</dbReference>
<keyword evidence="1" id="KW-0732">Signal</keyword>